<organism evidence="1 2">
    <name type="scientific">Rugamonas aquatica</name>
    <dbReference type="NCBI Taxonomy" id="2743357"/>
    <lineage>
        <taxon>Bacteria</taxon>
        <taxon>Pseudomonadati</taxon>
        <taxon>Pseudomonadota</taxon>
        <taxon>Betaproteobacteria</taxon>
        <taxon>Burkholderiales</taxon>
        <taxon>Oxalobacteraceae</taxon>
        <taxon>Telluria group</taxon>
        <taxon>Rugamonas</taxon>
    </lineage>
</organism>
<dbReference type="AlphaFoldDB" id="A0A6A7N1C7"/>
<name>A0A6A7N1C7_9BURK</name>
<dbReference type="Proteomes" id="UP000440498">
    <property type="component" value="Unassembled WGS sequence"/>
</dbReference>
<sequence>MFFNAVIANSLPLRATTPIGCEPVIESIGEQRDAHFPPLGYRRHALLSRATTMNLAMHGEATTTGVALEPGDPDYMTWPEIKARRLHRAHELAHEPHTVEQLDARPHWERWLPDDFMGESEVFMLSQWVTVTDETCRVPTETIEELQANGAPTAEQPHSHRAIVGIKHHIKRNSMDGPIEAAIKRAGTMSSGAVWIHLRELALDSTPPFTGLVEDELLHFTDDKNRPTTLSKNALKMRLVKHRKSTGQ</sequence>
<gene>
    <name evidence="1" type="ORF">GEV02_10735</name>
</gene>
<proteinExistence type="predicted"/>
<protein>
    <submittedName>
        <fullName evidence="1">Uncharacterized protein</fullName>
    </submittedName>
</protein>
<comment type="caution">
    <text evidence="1">The sequence shown here is derived from an EMBL/GenBank/DDBJ whole genome shotgun (WGS) entry which is preliminary data.</text>
</comment>
<evidence type="ECO:0000313" key="1">
    <source>
        <dbReference type="EMBL" id="MQA38628.1"/>
    </source>
</evidence>
<keyword evidence="2" id="KW-1185">Reference proteome</keyword>
<dbReference type="RefSeq" id="WP_152837967.1">
    <property type="nucleotide sequence ID" value="NZ_WHUG01000003.1"/>
</dbReference>
<accession>A0A6A7N1C7</accession>
<evidence type="ECO:0000313" key="2">
    <source>
        <dbReference type="Proteomes" id="UP000440498"/>
    </source>
</evidence>
<dbReference type="EMBL" id="WHUG01000003">
    <property type="protein sequence ID" value="MQA38628.1"/>
    <property type="molecule type" value="Genomic_DNA"/>
</dbReference>
<reference evidence="1 2" key="1">
    <citation type="submission" date="2019-10" db="EMBL/GenBank/DDBJ databases">
        <title>Two novel species isolated from a subtropical stream in China.</title>
        <authorList>
            <person name="Lu H."/>
        </authorList>
    </citation>
    <scope>NUCLEOTIDE SEQUENCE [LARGE SCALE GENOMIC DNA]</scope>
    <source>
        <strain evidence="1 2">FT29W</strain>
    </source>
</reference>